<evidence type="ECO:0000256" key="1">
    <source>
        <dbReference type="ARBA" id="ARBA00008226"/>
    </source>
</evidence>
<dbReference type="EMBL" id="MFJF01000019">
    <property type="protein sequence ID" value="OGG06070.1"/>
    <property type="molecule type" value="Genomic_DNA"/>
</dbReference>
<organism evidence="11 12">
    <name type="scientific">Candidatus Gottesmanbacteria bacterium RIFCSPHIGHO2_01_FULL_40_15</name>
    <dbReference type="NCBI Taxonomy" id="1798376"/>
    <lineage>
        <taxon>Bacteria</taxon>
        <taxon>Candidatus Gottesmaniibacteriota</taxon>
    </lineage>
</organism>
<dbReference type="Pfam" id="PF13393">
    <property type="entry name" value="tRNA-synt_His"/>
    <property type="match status" value="1"/>
</dbReference>
<feature type="binding site" evidence="9">
    <location>
        <position position="264"/>
    </location>
    <ligand>
        <name>L-histidine</name>
        <dbReference type="ChEBI" id="CHEBI:57595"/>
    </ligand>
</feature>
<dbReference type="GO" id="GO:0005524">
    <property type="term" value="F:ATP binding"/>
    <property type="evidence" value="ECO:0007669"/>
    <property type="project" value="UniProtKB-UniRule"/>
</dbReference>
<dbReference type="CDD" id="cd00773">
    <property type="entry name" value="HisRS-like_core"/>
    <property type="match status" value="1"/>
</dbReference>
<dbReference type="EC" id="6.1.1.21" evidence="8"/>
<dbReference type="GO" id="GO:0005737">
    <property type="term" value="C:cytoplasm"/>
    <property type="evidence" value="ECO:0007669"/>
    <property type="project" value="UniProtKB-SubCell"/>
</dbReference>
<evidence type="ECO:0000256" key="2">
    <source>
        <dbReference type="ARBA" id="ARBA00022598"/>
    </source>
</evidence>
<dbReference type="InterPro" id="IPR036621">
    <property type="entry name" value="Anticodon-bd_dom_sf"/>
</dbReference>
<dbReference type="GO" id="GO:0004821">
    <property type="term" value="F:histidine-tRNA ligase activity"/>
    <property type="evidence" value="ECO:0007669"/>
    <property type="project" value="UniProtKB-UniRule"/>
</dbReference>
<accession>A0A1F5Z0R8</accession>
<feature type="binding site" evidence="9">
    <location>
        <begin position="86"/>
        <end position="88"/>
    </location>
    <ligand>
        <name>L-histidine</name>
        <dbReference type="ChEBI" id="CHEBI:57595"/>
    </ligand>
</feature>
<keyword evidence="6 8" id="KW-0030">Aminoacyl-tRNA synthetase</keyword>
<evidence type="ECO:0000256" key="7">
    <source>
        <dbReference type="ARBA" id="ARBA00047639"/>
    </source>
</evidence>
<evidence type="ECO:0000259" key="10">
    <source>
        <dbReference type="PROSITE" id="PS50862"/>
    </source>
</evidence>
<dbReference type="InterPro" id="IPR004516">
    <property type="entry name" value="HisRS/HisZ"/>
</dbReference>
<dbReference type="AlphaFoldDB" id="A0A1F5Z0R8"/>
<comment type="catalytic activity">
    <reaction evidence="7 8">
        <text>tRNA(His) + L-histidine + ATP = L-histidyl-tRNA(His) + AMP + diphosphate + H(+)</text>
        <dbReference type="Rhea" id="RHEA:17313"/>
        <dbReference type="Rhea" id="RHEA-COMP:9665"/>
        <dbReference type="Rhea" id="RHEA-COMP:9689"/>
        <dbReference type="ChEBI" id="CHEBI:15378"/>
        <dbReference type="ChEBI" id="CHEBI:30616"/>
        <dbReference type="ChEBI" id="CHEBI:33019"/>
        <dbReference type="ChEBI" id="CHEBI:57595"/>
        <dbReference type="ChEBI" id="CHEBI:78442"/>
        <dbReference type="ChEBI" id="CHEBI:78527"/>
        <dbReference type="ChEBI" id="CHEBI:456215"/>
        <dbReference type="EC" id="6.1.1.21"/>
    </reaction>
</comment>
<evidence type="ECO:0000256" key="8">
    <source>
        <dbReference type="HAMAP-Rule" id="MF_00127"/>
    </source>
</evidence>
<name>A0A1F5Z0R8_9BACT</name>
<evidence type="ECO:0000313" key="11">
    <source>
        <dbReference type="EMBL" id="OGG06070.1"/>
    </source>
</evidence>
<dbReference type="Gene3D" id="3.40.50.800">
    <property type="entry name" value="Anticodon-binding domain"/>
    <property type="match status" value="1"/>
</dbReference>
<keyword evidence="4 8" id="KW-0067">ATP-binding</keyword>
<dbReference type="Pfam" id="PF03129">
    <property type="entry name" value="HGTP_anticodon"/>
    <property type="match status" value="1"/>
</dbReference>
<evidence type="ECO:0000256" key="9">
    <source>
        <dbReference type="PIRSR" id="PIRSR001549-1"/>
    </source>
</evidence>
<keyword evidence="8" id="KW-0963">Cytoplasm</keyword>
<dbReference type="InterPro" id="IPR004154">
    <property type="entry name" value="Anticodon-bd"/>
</dbReference>
<comment type="subcellular location">
    <subcellularLocation>
        <location evidence="8">Cytoplasm</location>
    </subcellularLocation>
</comment>
<dbReference type="SUPFAM" id="SSF52954">
    <property type="entry name" value="Class II aaRS ABD-related"/>
    <property type="match status" value="1"/>
</dbReference>
<feature type="binding site" evidence="9">
    <location>
        <position position="116"/>
    </location>
    <ligand>
        <name>L-histidine</name>
        <dbReference type="ChEBI" id="CHEBI:57595"/>
    </ligand>
</feature>
<feature type="binding site" evidence="9">
    <location>
        <begin position="268"/>
        <end position="269"/>
    </location>
    <ligand>
        <name>L-histidine</name>
        <dbReference type="ChEBI" id="CHEBI:57595"/>
    </ligand>
</feature>
<dbReference type="PIRSF" id="PIRSF001549">
    <property type="entry name" value="His-tRNA_synth"/>
    <property type="match status" value="1"/>
</dbReference>
<proteinExistence type="inferred from homology"/>
<dbReference type="Proteomes" id="UP000177354">
    <property type="component" value="Unassembled WGS sequence"/>
</dbReference>
<dbReference type="InterPro" id="IPR041715">
    <property type="entry name" value="HisRS-like_core"/>
</dbReference>
<keyword evidence="5 8" id="KW-0648">Protein biosynthesis</keyword>
<feature type="binding site" evidence="9">
    <location>
        <position position="130"/>
    </location>
    <ligand>
        <name>L-histidine</name>
        <dbReference type="ChEBI" id="CHEBI:57595"/>
    </ligand>
</feature>
<keyword evidence="3 8" id="KW-0547">Nucleotide-binding</keyword>
<dbReference type="InterPro" id="IPR015807">
    <property type="entry name" value="His-tRNA-ligase"/>
</dbReference>
<evidence type="ECO:0000256" key="3">
    <source>
        <dbReference type="ARBA" id="ARBA00022741"/>
    </source>
</evidence>
<gene>
    <name evidence="8" type="primary">hisS</name>
    <name evidence="11" type="ORF">A2777_00965</name>
</gene>
<evidence type="ECO:0000256" key="4">
    <source>
        <dbReference type="ARBA" id="ARBA00022840"/>
    </source>
</evidence>
<comment type="caution">
    <text evidence="11">The sequence shown here is derived from an EMBL/GenBank/DDBJ whole genome shotgun (WGS) entry which is preliminary data.</text>
</comment>
<comment type="similarity">
    <text evidence="1 8">Belongs to the class-II aminoacyl-tRNA synthetase family.</text>
</comment>
<dbReference type="CDD" id="cd00859">
    <property type="entry name" value="HisRS_anticodon"/>
    <property type="match status" value="1"/>
</dbReference>
<dbReference type="PANTHER" id="PTHR11476">
    <property type="entry name" value="HISTIDYL-TRNA SYNTHETASE"/>
    <property type="match status" value="1"/>
</dbReference>
<reference evidence="11 12" key="1">
    <citation type="journal article" date="2016" name="Nat. Commun.">
        <title>Thousands of microbial genomes shed light on interconnected biogeochemical processes in an aquifer system.</title>
        <authorList>
            <person name="Anantharaman K."/>
            <person name="Brown C.T."/>
            <person name="Hug L.A."/>
            <person name="Sharon I."/>
            <person name="Castelle C.J."/>
            <person name="Probst A.J."/>
            <person name="Thomas B.C."/>
            <person name="Singh A."/>
            <person name="Wilkins M.J."/>
            <person name="Karaoz U."/>
            <person name="Brodie E.L."/>
            <person name="Williams K.H."/>
            <person name="Hubbard S.S."/>
            <person name="Banfield J.F."/>
        </authorList>
    </citation>
    <scope>NUCLEOTIDE SEQUENCE [LARGE SCALE GENOMIC DNA]</scope>
</reference>
<protein>
    <recommendedName>
        <fullName evidence="8">Histidine--tRNA ligase</fullName>
        <ecNumber evidence="8">6.1.1.21</ecNumber>
    </recommendedName>
    <alternativeName>
        <fullName evidence="8">Histidyl-tRNA synthetase</fullName>
        <shortName evidence="8">HisRS</shortName>
    </alternativeName>
</protein>
<dbReference type="SUPFAM" id="SSF55681">
    <property type="entry name" value="Class II aaRS and biotin synthetases"/>
    <property type="match status" value="1"/>
</dbReference>
<dbReference type="InterPro" id="IPR006195">
    <property type="entry name" value="aa-tRNA-synth_II"/>
</dbReference>
<evidence type="ECO:0000256" key="5">
    <source>
        <dbReference type="ARBA" id="ARBA00022917"/>
    </source>
</evidence>
<comment type="subunit">
    <text evidence="8">Homodimer.</text>
</comment>
<dbReference type="NCBIfam" id="TIGR00442">
    <property type="entry name" value="hisS"/>
    <property type="match status" value="1"/>
</dbReference>
<evidence type="ECO:0000256" key="6">
    <source>
        <dbReference type="ARBA" id="ARBA00023146"/>
    </source>
</evidence>
<keyword evidence="2 8" id="KW-0436">Ligase</keyword>
<dbReference type="InterPro" id="IPR045864">
    <property type="entry name" value="aa-tRNA-synth_II/BPL/LPL"/>
</dbReference>
<dbReference type="PROSITE" id="PS50862">
    <property type="entry name" value="AA_TRNA_LIGASE_II"/>
    <property type="match status" value="1"/>
</dbReference>
<dbReference type="HAMAP" id="MF_00127">
    <property type="entry name" value="His_tRNA_synth"/>
    <property type="match status" value="1"/>
</dbReference>
<evidence type="ECO:0000313" key="12">
    <source>
        <dbReference type="Proteomes" id="UP000177354"/>
    </source>
</evidence>
<dbReference type="Gene3D" id="3.30.930.10">
    <property type="entry name" value="Bira Bifunctional Protein, Domain 2"/>
    <property type="match status" value="1"/>
</dbReference>
<dbReference type="InterPro" id="IPR033656">
    <property type="entry name" value="HisRS_anticodon"/>
</dbReference>
<sequence length="425" mass="48943">MTAKNNQKVEPRILKGFRDFLPDQARKRQYAIGIIRRTFELYGFEPLETPAIEYEDILLGKYGPDADKLLYRFEDLGKRKIALRYDQTVPLARVIAQYENKIPIPFERYQIQSVWRAENPQKGRFREFLQCDIDIVGTSSYLADVEVLDVVNSVLNKLGFKNFKFLFNSRIMLFNKIEKAGVPENLRIKVSREIDKIEKVGWSKVKKLLTNIPGIDENTAGKIQQVFKLWELSQPDEIGQKMNRVYEEASKRNIPLKWDLTLARGLDYYTDMIFEVQVNGYSAGAVCGGGRYDNLIGFFAGKNIPAVGCAFGFDRLIEAMEELKLFPKNILNSSSEILVTVFNEKFLNTSLTVLNLLRKAQINAEIYFETDQRLDKQLKYADKKGILYAIIIGPDEKKSNKVTIKNLFLKSQETVASDKLISYFK</sequence>
<dbReference type="GO" id="GO:0006427">
    <property type="term" value="P:histidyl-tRNA aminoacylation"/>
    <property type="evidence" value="ECO:0007669"/>
    <property type="project" value="UniProtKB-UniRule"/>
</dbReference>
<feature type="domain" description="Aminoacyl-transfer RNA synthetases class-II family profile" evidence="10">
    <location>
        <begin position="35"/>
        <end position="320"/>
    </location>
</feature>
<dbReference type="PANTHER" id="PTHR11476:SF7">
    <property type="entry name" value="HISTIDINE--TRNA LIGASE"/>
    <property type="match status" value="1"/>
</dbReference>
<feature type="binding site" evidence="9">
    <location>
        <position position="134"/>
    </location>
    <ligand>
        <name>L-histidine</name>
        <dbReference type="ChEBI" id="CHEBI:57595"/>
    </ligand>
</feature>